<proteinExistence type="predicted"/>
<reference evidence="2" key="1">
    <citation type="submission" date="2020-03" db="EMBL/GenBank/DDBJ databases">
        <title>The deep terrestrial virosphere.</title>
        <authorList>
            <person name="Holmfeldt K."/>
            <person name="Nilsson E."/>
            <person name="Simone D."/>
            <person name="Lopez-Fernandez M."/>
            <person name="Wu X."/>
            <person name="de Brujin I."/>
            <person name="Lundin D."/>
            <person name="Andersson A."/>
            <person name="Bertilsson S."/>
            <person name="Dopson M."/>
        </authorList>
    </citation>
    <scope>NUCLEOTIDE SEQUENCE</scope>
    <source>
        <strain evidence="2">MM415B00358</strain>
    </source>
</reference>
<dbReference type="AlphaFoldDB" id="A0A6M3J876"/>
<dbReference type="EMBL" id="MT141552">
    <property type="protein sequence ID" value="QJA66299.1"/>
    <property type="molecule type" value="Genomic_DNA"/>
</dbReference>
<keyword evidence="1" id="KW-0472">Membrane</keyword>
<feature type="transmembrane region" description="Helical" evidence="1">
    <location>
        <begin position="7"/>
        <end position="25"/>
    </location>
</feature>
<keyword evidence="1" id="KW-1133">Transmembrane helix</keyword>
<evidence type="ECO:0000313" key="2">
    <source>
        <dbReference type="EMBL" id="QJA66299.1"/>
    </source>
</evidence>
<evidence type="ECO:0000256" key="1">
    <source>
        <dbReference type="SAM" id="Phobius"/>
    </source>
</evidence>
<organism evidence="2">
    <name type="scientific">viral metagenome</name>
    <dbReference type="NCBI Taxonomy" id="1070528"/>
    <lineage>
        <taxon>unclassified sequences</taxon>
        <taxon>metagenomes</taxon>
        <taxon>organismal metagenomes</taxon>
    </lineage>
</organism>
<accession>A0A6M3J876</accession>
<feature type="transmembrane region" description="Helical" evidence="1">
    <location>
        <begin position="31"/>
        <end position="51"/>
    </location>
</feature>
<keyword evidence="1" id="KW-0812">Transmembrane</keyword>
<sequence>MVNKVGLFVIGIGIGVFLTIVRTTWGESEIVVNVALISVVICAAFVAILTLSKKNQC</sequence>
<name>A0A6M3J876_9ZZZZ</name>
<gene>
    <name evidence="2" type="ORF">MM415B00358_0061</name>
</gene>
<protein>
    <submittedName>
        <fullName evidence="2">Uncharacterized protein</fullName>
    </submittedName>
</protein>